<dbReference type="Pfam" id="PF05157">
    <property type="entry name" value="MshEN"/>
    <property type="match status" value="1"/>
</dbReference>
<dbReference type="GO" id="GO:0005886">
    <property type="term" value="C:plasma membrane"/>
    <property type="evidence" value="ECO:0007669"/>
    <property type="project" value="TreeGrafter"/>
</dbReference>
<evidence type="ECO:0000256" key="1">
    <source>
        <dbReference type="ARBA" id="ARBA00006611"/>
    </source>
</evidence>
<gene>
    <name evidence="5" type="ORF">A2227_06140</name>
</gene>
<proteinExistence type="inferred from homology"/>
<dbReference type="PANTHER" id="PTHR30258:SF2">
    <property type="entry name" value="COMG OPERON PROTEIN 1"/>
    <property type="match status" value="1"/>
</dbReference>
<dbReference type="InterPro" id="IPR007831">
    <property type="entry name" value="T2SS_GspE_N"/>
</dbReference>
<comment type="similarity">
    <text evidence="1">Belongs to the GSP E family.</text>
</comment>
<evidence type="ECO:0000256" key="3">
    <source>
        <dbReference type="ARBA" id="ARBA00022840"/>
    </source>
</evidence>
<dbReference type="Gene3D" id="3.30.300.160">
    <property type="entry name" value="Type II secretion system, protein E, N-terminal domain"/>
    <property type="match status" value="1"/>
</dbReference>
<dbReference type="InterPro" id="IPR003593">
    <property type="entry name" value="AAA+_ATPase"/>
</dbReference>
<dbReference type="Gene3D" id="3.40.50.300">
    <property type="entry name" value="P-loop containing nucleotide triphosphate hydrolases"/>
    <property type="match status" value="1"/>
</dbReference>
<dbReference type="SUPFAM" id="SSF52540">
    <property type="entry name" value="P-loop containing nucleoside triphosphate hydrolases"/>
    <property type="match status" value="1"/>
</dbReference>
<evidence type="ECO:0000313" key="5">
    <source>
        <dbReference type="EMBL" id="OGF26883.1"/>
    </source>
</evidence>
<keyword evidence="2" id="KW-0547">Nucleotide-binding</keyword>
<evidence type="ECO:0000256" key="2">
    <source>
        <dbReference type="ARBA" id="ARBA00022741"/>
    </source>
</evidence>
<dbReference type="PANTHER" id="PTHR30258">
    <property type="entry name" value="TYPE II SECRETION SYSTEM PROTEIN GSPE-RELATED"/>
    <property type="match status" value="1"/>
</dbReference>
<dbReference type="InterPro" id="IPR037257">
    <property type="entry name" value="T2SS_E_N_sf"/>
</dbReference>
<evidence type="ECO:0000259" key="4">
    <source>
        <dbReference type="PROSITE" id="PS00662"/>
    </source>
</evidence>
<keyword evidence="3" id="KW-0067">ATP-binding</keyword>
<dbReference type="Proteomes" id="UP000178367">
    <property type="component" value="Unassembled WGS sequence"/>
</dbReference>
<dbReference type="AlphaFoldDB" id="A0A1F5SK99"/>
<dbReference type="SMART" id="SM00382">
    <property type="entry name" value="AAA"/>
    <property type="match status" value="1"/>
</dbReference>
<dbReference type="CDD" id="cd01129">
    <property type="entry name" value="PulE-GspE-like"/>
    <property type="match status" value="1"/>
</dbReference>
<dbReference type="InterPro" id="IPR001482">
    <property type="entry name" value="T2SS/T4SS_dom"/>
</dbReference>
<feature type="domain" description="Bacterial type II secretion system protein E" evidence="4">
    <location>
        <begin position="363"/>
        <end position="377"/>
    </location>
</feature>
<dbReference type="Pfam" id="PF00437">
    <property type="entry name" value="T2SSE"/>
    <property type="match status" value="1"/>
</dbReference>
<dbReference type="Gene3D" id="3.30.450.90">
    <property type="match status" value="1"/>
</dbReference>
<protein>
    <recommendedName>
        <fullName evidence="4">Bacterial type II secretion system protein E domain-containing protein</fullName>
    </recommendedName>
</protein>
<reference evidence="5 6" key="1">
    <citation type="journal article" date="2016" name="Nat. Commun.">
        <title>Thousands of microbial genomes shed light on interconnected biogeochemical processes in an aquifer system.</title>
        <authorList>
            <person name="Anantharaman K."/>
            <person name="Brown C.T."/>
            <person name="Hug L.A."/>
            <person name="Sharon I."/>
            <person name="Castelle C.J."/>
            <person name="Probst A.J."/>
            <person name="Thomas B.C."/>
            <person name="Singh A."/>
            <person name="Wilkins M.J."/>
            <person name="Karaoz U."/>
            <person name="Brodie E.L."/>
            <person name="Williams K.H."/>
            <person name="Hubbard S.S."/>
            <person name="Banfield J.F."/>
        </authorList>
    </citation>
    <scope>NUCLEOTIDE SEQUENCE [LARGE SCALE GENOMIC DNA]</scope>
</reference>
<dbReference type="GO" id="GO:0005524">
    <property type="term" value="F:ATP binding"/>
    <property type="evidence" value="ECO:0007669"/>
    <property type="project" value="UniProtKB-KW"/>
</dbReference>
<dbReference type="STRING" id="1797994.A2227_06140"/>
<name>A0A1F5SK99_9BACT</name>
<dbReference type="GO" id="GO:0016887">
    <property type="term" value="F:ATP hydrolysis activity"/>
    <property type="evidence" value="ECO:0007669"/>
    <property type="project" value="TreeGrafter"/>
</dbReference>
<dbReference type="SUPFAM" id="SSF160246">
    <property type="entry name" value="EspE N-terminal domain-like"/>
    <property type="match status" value="1"/>
</dbReference>
<dbReference type="FunFam" id="3.40.50.300:FF:000398">
    <property type="entry name" value="Type IV pilus assembly ATPase PilB"/>
    <property type="match status" value="1"/>
</dbReference>
<evidence type="ECO:0000313" key="6">
    <source>
        <dbReference type="Proteomes" id="UP000178367"/>
    </source>
</evidence>
<dbReference type="EMBL" id="MFGB01000013">
    <property type="protein sequence ID" value="OGF26883.1"/>
    <property type="molecule type" value="Genomic_DNA"/>
</dbReference>
<organism evidence="5 6">
    <name type="scientific">Candidatus Falkowbacteria bacterium RIFOXYA2_FULL_47_19</name>
    <dbReference type="NCBI Taxonomy" id="1797994"/>
    <lineage>
        <taxon>Bacteria</taxon>
        <taxon>Candidatus Falkowiibacteriota</taxon>
    </lineage>
</organism>
<dbReference type="PROSITE" id="PS00662">
    <property type="entry name" value="T2SP_E"/>
    <property type="match status" value="1"/>
</dbReference>
<sequence length="556" mass="61631">MDKNKLEELLVSPGHILKEDFDIAAKEAASKKIALSEWLTEKNLIKDEQLGQLIANAFNYAFINLRNEKIDENILNVIPEPVARARRAIVFAADQESIKVGMSDPEDLEMKHLLEKRFGKQAKVYYVTPGDLKEALSAYRISLEEEFSGLLKKGEEQDGSRVNVAIVDLLLENGFLSKASDIHIEPYRDKLVVRFRIDGILHDVLEMPKVLSEPVLSRIKIMAKMRIDEHRSAQDGKFRFKTREKTIDVRVSIVPVTQGENIVMRLLVAENRDIDLNDLGLSANDLRKIERAVKNPHGMLLVTGPTGCGKTTTVYAMLKILNTKEVNISTIEDPVEYDIAGVSQIQVNPKTNLTFAEGLRAIVRQDPDIIMVGEVRDSETAEIAVNSAMTGHLVLSTLHANDAISALPRLIDMGIEPFLVAATVKVIIAQRLVRKICAKCRVSYELSAEEKDTIRSESALLEILKNSGNGDLDKLRLYRGKGCKVCGETGYSGRIGVYEVLETNEGIRKLILAKESNDAIKKEAIASGMSTMLSDGAGKALNGITTMTEVLRVAKE</sequence>
<dbReference type="InterPro" id="IPR027417">
    <property type="entry name" value="P-loop_NTPase"/>
</dbReference>
<comment type="caution">
    <text evidence="5">The sequence shown here is derived from an EMBL/GenBank/DDBJ whole genome shotgun (WGS) entry which is preliminary data.</text>
</comment>
<accession>A0A1F5SK99</accession>